<dbReference type="GO" id="GO:0006635">
    <property type="term" value="P:fatty acid beta-oxidation"/>
    <property type="evidence" value="ECO:0007669"/>
    <property type="project" value="TreeGrafter"/>
</dbReference>
<dbReference type="Pfam" id="PF00378">
    <property type="entry name" value="ECH_1"/>
    <property type="match status" value="1"/>
</dbReference>
<evidence type="ECO:0000256" key="4">
    <source>
        <dbReference type="ARBA" id="ARBA00023239"/>
    </source>
</evidence>
<evidence type="ECO:0000256" key="2">
    <source>
        <dbReference type="ARBA" id="ARBA00012076"/>
    </source>
</evidence>
<dbReference type="CDD" id="cd06558">
    <property type="entry name" value="crotonase-like"/>
    <property type="match status" value="1"/>
</dbReference>
<evidence type="ECO:0000313" key="8">
    <source>
        <dbReference type="EMBL" id="MBB5790614.1"/>
    </source>
</evidence>
<keyword evidence="9" id="KW-1185">Reference proteome</keyword>
<evidence type="ECO:0000256" key="7">
    <source>
        <dbReference type="RuleBase" id="RU003707"/>
    </source>
</evidence>
<dbReference type="SUPFAM" id="SSF52096">
    <property type="entry name" value="ClpP/crotonase"/>
    <property type="match status" value="1"/>
</dbReference>
<keyword evidence="4" id="KW-0456">Lyase</keyword>
<dbReference type="InterPro" id="IPR001753">
    <property type="entry name" value="Enoyl-CoA_hydra/iso"/>
</dbReference>
<evidence type="ECO:0000313" key="9">
    <source>
        <dbReference type="Proteomes" id="UP000542813"/>
    </source>
</evidence>
<dbReference type="EC" id="4.2.1.17" evidence="2"/>
<evidence type="ECO:0000256" key="6">
    <source>
        <dbReference type="ARBA" id="ARBA00023717"/>
    </source>
</evidence>
<proteinExistence type="inferred from homology"/>
<organism evidence="8 9">
    <name type="scientific">Jiangella mangrovi</name>
    <dbReference type="NCBI Taxonomy" id="1524084"/>
    <lineage>
        <taxon>Bacteria</taxon>
        <taxon>Bacillati</taxon>
        <taxon>Actinomycetota</taxon>
        <taxon>Actinomycetes</taxon>
        <taxon>Jiangellales</taxon>
        <taxon>Jiangellaceae</taxon>
        <taxon>Jiangella</taxon>
    </lineage>
</organism>
<dbReference type="PROSITE" id="PS00166">
    <property type="entry name" value="ENOYL_COA_HYDRATASE"/>
    <property type="match status" value="1"/>
</dbReference>
<comment type="catalytic activity">
    <reaction evidence="5">
        <text>a (3S)-3-hydroxyacyl-CoA = a (2E)-enoyl-CoA + H2O</text>
        <dbReference type="Rhea" id="RHEA:16105"/>
        <dbReference type="ChEBI" id="CHEBI:15377"/>
        <dbReference type="ChEBI" id="CHEBI:57318"/>
        <dbReference type="ChEBI" id="CHEBI:58856"/>
        <dbReference type="EC" id="4.2.1.17"/>
    </reaction>
</comment>
<dbReference type="Gene3D" id="3.90.226.10">
    <property type="entry name" value="2-enoyl-CoA Hydratase, Chain A, domain 1"/>
    <property type="match status" value="1"/>
</dbReference>
<reference evidence="8 9" key="1">
    <citation type="submission" date="2020-08" db="EMBL/GenBank/DDBJ databases">
        <title>Sequencing the genomes of 1000 actinobacteria strains.</title>
        <authorList>
            <person name="Klenk H.-P."/>
        </authorList>
    </citation>
    <scope>NUCLEOTIDE SEQUENCE [LARGE SCALE GENOMIC DNA]</scope>
    <source>
        <strain evidence="8 9">DSM 102122</strain>
    </source>
</reference>
<accession>A0A7W9GVL2</accession>
<dbReference type="FunFam" id="3.90.226.10:FF:000009">
    <property type="entry name" value="Carnitinyl-CoA dehydratase"/>
    <property type="match status" value="1"/>
</dbReference>
<sequence length="264" mass="27709">MSEREHQPVRLEVDGGVATIRLERPPMNALDAAMQDGLLTAAAEATERRDVRAVVVYGGEKVFAAGADIKEMAGWSYTDMVDRSVALQAAFTAVARIPKPTVAAVTGYALGGGCELTLACDLRFAAADARLGQPEILLGLIPGAGGTQRLSRLVGPSRAKDLIFTGRMVGADEALAIGLVDRVVPAGEDVYAAAVEWASRFTTGPAYALRAAKEAIDGGLSTDLDTGLQLERQLFAGLFATEDRGIGMRSFIENGPGKAAFEGR</sequence>
<dbReference type="Proteomes" id="UP000542813">
    <property type="component" value="Unassembled WGS sequence"/>
</dbReference>
<dbReference type="InterPro" id="IPR018376">
    <property type="entry name" value="Enoyl-CoA_hyd/isom_CS"/>
</dbReference>
<dbReference type="Gene3D" id="1.10.12.10">
    <property type="entry name" value="Lyase 2-enoyl-coa Hydratase, Chain A, domain 2"/>
    <property type="match status" value="1"/>
</dbReference>
<comment type="catalytic activity">
    <reaction evidence="6">
        <text>a 4-saturated-(3S)-3-hydroxyacyl-CoA = a (3E)-enoyl-CoA + H2O</text>
        <dbReference type="Rhea" id="RHEA:20724"/>
        <dbReference type="ChEBI" id="CHEBI:15377"/>
        <dbReference type="ChEBI" id="CHEBI:58521"/>
        <dbReference type="ChEBI" id="CHEBI:137480"/>
        <dbReference type="EC" id="4.2.1.17"/>
    </reaction>
</comment>
<dbReference type="PANTHER" id="PTHR11941">
    <property type="entry name" value="ENOYL-COA HYDRATASE-RELATED"/>
    <property type="match status" value="1"/>
</dbReference>
<comment type="caution">
    <text evidence="8">The sequence shown here is derived from an EMBL/GenBank/DDBJ whole genome shotgun (WGS) entry which is preliminary data.</text>
</comment>
<evidence type="ECO:0000256" key="5">
    <source>
        <dbReference type="ARBA" id="ARBA00023709"/>
    </source>
</evidence>
<dbReference type="RefSeq" id="WP_184826808.1">
    <property type="nucleotide sequence ID" value="NZ_JACHMM010000001.1"/>
</dbReference>
<dbReference type="FunFam" id="1.10.12.10:FF:000001">
    <property type="entry name" value="Probable enoyl-CoA hydratase, mitochondrial"/>
    <property type="match status" value="1"/>
</dbReference>
<dbReference type="InterPro" id="IPR014748">
    <property type="entry name" value="Enoyl-CoA_hydra_C"/>
</dbReference>
<protein>
    <recommendedName>
        <fullName evidence="2">enoyl-CoA hydratase</fullName>
        <ecNumber evidence="2">4.2.1.17</ecNumber>
    </recommendedName>
</protein>
<gene>
    <name evidence="8" type="ORF">HD601_005189</name>
</gene>
<dbReference type="EMBL" id="JACHMM010000001">
    <property type="protein sequence ID" value="MBB5790614.1"/>
    <property type="molecule type" value="Genomic_DNA"/>
</dbReference>
<keyword evidence="3" id="KW-0443">Lipid metabolism</keyword>
<evidence type="ECO:0000256" key="3">
    <source>
        <dbReference type="ARBA" id="ARBA00023098"/>
    </source>
</evidence>
<evidence type="ECO:0000256" key="1">
    <source>
        <dbReference type="ARBA" id="ARBA00005254"/>
    </source>
</evidence>
<dbReference type="InterPro" id="IPR029045">
    <property type="entry name" value="ClpP/crotonase-like_dom_sf"/>
</dbReference>
<dbReference type="PANTHER" id="PTHR11941:SF169">
    <property type="entry name" value="(7AS)-7A-METHYL-1,5-DIOXO-2,3,5,6,7,7A-HEXAHYDRO-1H-INDENE-CARBOXYL-COA HYDROLASE"/>
    <property type="match status" value="1"/>
</dbReference>
<dbReference type="GO" id="GO:0004300">
    <property type="term" value="F:enoyl-CoA hydratase activity"/>
    <property type="evidence" value="ECO:0007669"/>
    <property type="project" value="UniProtKB-EC"/>
</dbReference>
<comment type="similarity">
    <text evidence="1 7">Belongs to the enoyl-CoA hydratase/isomerase family.</text>
</comment>
<name>A0A7W9GVL2_9ACTN</name>
<dbReference type="AlphaFoldDB" id="A0A7W9GVL2"/>